<protein>
    <submittedName>
        <fullName evidence="1">Uncharacterized protein</fullName>
    </submittedName>
</protein>
<reference evidence="1" key="1">
    <citation type="submission" date="2019-10" db="EMBL/GenBank/DDBJ databases">
        <authorList>
            <consortium name="DOE Joint Genome Institute"/>
            <person name="Kuo A."/>
            <person name="Miyauchi S."/>
            <person name="Kiss E."/>
            <person name="Drula E."/>
            <person name="Kohler A."/>
            <person name="Sanchez-Garcia M."/>
            <person name="Andreopoulos B."/>
            <person name="Barry K.W."/>
            <person name="Bonito G."/>
            <person name="Buee M."/>
            <person name="Carver A."/>
            <person name="Chen C."/>
            <person name="Cichocki N."/>
            <person name="Clum A."/>
            <person name="Culley D."/>
            <person name="Crous P.W."/>
            <person name="Fauchery L."/>
            <person name="Girlanda M."/>
            <person name="Hayes R."/>
            <person name="Keri Z."/>
            <person name="LaButti K."/>
            <person name="Lipzen A."/>
            <person name="Lombard V."/>
            <person name="Magnuson J."/>
            <person name="Maillard F."/>
            <person name="Morin E."/>
            <person name="Murat C."/>
            <person name="Nolan M."/>
            <person name="Ohm R."/>
            <person name="Pangilinan J."/>
            <person name="Pereira M."/>
            <person name="Perotto S."/>
            <person name="Peter M."/>
            <person name="Riley R."/>
            <person name="Sitrit Y."/>
            <person name="Stielow B."/>
            <person name="Szollosi G."/>
            <person name="Zifcakova L."/>
            <person name="Stursova M."/>
            <person name="Spatafora J.W."/>
            <person name="Tedersoo L."/>
            <person name="Vaario L.-M."/>
            <person name="Yamada A."/>
            <person name="Yan M."/>
            <person name="Wang P."/>
            <person name="Xu J."/>
            <person name="Bruns T."/>
            <person name="Baldrian P."/>
            <person name="Vilgalys R."/>
            <person name="Henrissat B."/>
            <person name="Grigoriev I.V."/>
            <person name="Hibbett D."/>
            <person name="Nagy L.G."/>
            <person name="Martin F.M."/>
        </authorList>
    </citation>
    <scope>NUCLEOTIDE SEQUENCE</scope>
    <source>
        <strain evidence="1">BED1</strain>
    </source>
</reference>
<organism evidence="1 2">
    <name type="scientific">Boletus edulis BED1</name>
    <dbReference type="NCBI Taxonomy" id="1328754"/>
    <lineage>
        <taxon>Eukaryota</taxon>
        <taxon>Fungi</taxon>
        <taxon>Dikarya</taxon>
        <taxon>Basidiomycota</taxon>
        <taxon>Agaricomycotina</taxon>
        <taxon>Agaricomycetes</taxon>
        <taxon>Agaricomycetidae</taxon>
        <taxon>Boletales</taxon>
        <taxon>Boletineae</taxon>
        <taxon>Boletaceae</taxon>
        <taxon>Boletoideae</taxon>
        <taxon>Boletus</taxon>
    </lineage>
</organism>
<evidence type="ECO:0000313" key="1">
    <source>
        <dbReference type="EMBL" id="KAF8415036.1"/>
    </source>
</evidence>
<reference evidence="1" key="2">
    <citation type="journal article" date="2020" name="Nat. Commun.">
        <title>Large-scale genome sequencing of mycorrhizal fungi provides insights into the early evolution of symbiotic traits.</title>
        <authorList>
            <person name="Miyauchi S."/>
            <person name="Kiss E."/>
            <person name="Kuo A."/>
            <person name="Drula E."/>
            <person name="Kohler A."/>
            <person name="Sanchez-Garcia M."/>
            <person name="Morin E."/>
            <person name="Andreopoulos B."/>
            <person name="Barry K.W."/>
            <person name="Bonito G."/>
            <person name="Buee M."/>
            <person name="Carver A."/>
            <person name="Chen C."/>
            <person name="Cichocki N."/>
            <person name="Clum A."/>
            <person name="Culley D."/>
            <person name="Crous P.W."/>
            <person name="Fauchery L."/>
            <person name="Girlanda M."/>
            <person name="Hayes R.D."/>
            <person name="Keri Z."/>
            <person name="LaButti K."/>
            <person name="Lipzen A."/>
            <person name="Lombard V."/>
            <person name="Magnuson J."/>
            <person name="Maillard F."/>
            <person name="Murat C."/>
            <person name="Nolan M."/>
            <person name="Ohm R.A."/>
            <person name="Pangilinan J."/>
            <person name="Pereira M.F."/>
            <person name="Perotto S."/>
            <person name="Peter M."/>
            <person name="Pfister S."/>
            <person name="Riley R."/>
            <person name="Sitrit Y."/>
            <person name="Stielow J.B."/>
            <person name="Szollosi G."/>
            <person name="Zifcakova L."/>
            <person name="Stursova M."/>
            <person name="Spatafora J.W."/>
            <person name="Tedersoo L."/>
            <person name="Vaario L.M."/>
            <person name="Yamada A."/>
            <person name="Yan M."/>
            <person name="Wang P."/>
            <person name="Xu J."/>
            <person name="Bruns T."/>
            <person name="Baldrian P."/>
            <person name="Vilgalys R."/>
            <person name="Dunand C."/>
            <person name="Henrissat B."/>
            <person name="Grigoriev I.V."/>
            <person name="Hibbett D."/>
            <person name="Nagy L.G."/>
            <person name="Martin F.M."/>
        </authorList>
    </citation>
    <scope>NUCLEOTIDE SEQUENCE</scope>
    <source>
        <strain evidence="1">BED1</strain>
    </source>
</reference>
<evidence type="ECO:0000313" key="2">
    <source>
        <dbReference type="Proteomes" id="UP001194468"/>
    </source>
</evidence>
<dbReference type="Proteomes" id="UP001194468">
    <property type="component" value="Unassembled WGS sequence"/>
</dbReference>
<dbReference type="AlphaFoldDB" id="A0AAD4BAU2"/>
<comment type="caution">
    <text evidence="1">The sequence shown here is derived from an EMBL/GenBank/DDBJ whole genome shotgun (WGS) entry which is preliminary data.</text>
</comment>
<keyword evidence="2" id="KW-1185">Reference proteome</keyword>
<gene>
    <name evidence="1" type="ORF">L210DRAFT_317128</name>
</gene>
<name>A0AAD4BAU2_BOLED</name>
<dbReference type="EMBL" id="WHUW01000379">
    <property type="protein sequence ID" value="KAF8415036.1"/>
    <property type="molecule type" value="Genomic_DNA"/>
</dbReference>
<dbReference type="PROSITE" id="PS51257">
    <property type="entry name" value="PROKAR_LIPOPROTEIN"/>
    <property type="match status" value="1"/>
</dbReference>
<sequence length="138" mass="15257">MVLFHSRFHFVVYLSCSCISPSSEYVVTCSPVINSLCAARYLIRSEVESRSVLVPSAIRRSEVEKSTTTQLHAGFEKFLVSSRVFSPERAGRPGGPTGSTLEYLVLNSRISRTLTCNSANNSSDTPAQSLRRTYMIIS</sequence>
<proteinExistence type="predicted"/>
<accession>A0AAD4BAU2</accession>